<dbReference type="PANTHER" id="PTHR48222:SF4">
    <property type="entry name" value="PROTEINASE INHIBITOR, PROPEPTIDE"/>
    <property type="match status" value="1"/>
</dbReference>
<protein>
    <submittedName>
        <fullName evidence="3">Subtilisin-like protease</fullName>
    </submittedName>
</protein>
<dbReference type="InterPro" id="IPR011009">
    <property type="entry name" value="Kinase-like_dom_sf"/>
</dbReference>
<dbReference type="PROSITE" id="PS50011">
    <property type="entry name" value="PROTEIN_KINASE_DOM"/>
    <property type="match status" value="1"/>
</dbReference>
<dbReference type="EMBL" id="CACTIH010009341">
    <property type="protein sequence ID" value="CAA3029942.1"/>
    <property type="molecule type" value="Genomic_DNA"/>
</dbReference>
<feature type="domain" description="Protein kinase" evidence="2">
    <location>
        <begin position="1"/>
        <end position="167"/>
    </location>
</feature>
<keyword evidence="3" id="KW-0645">Protease</keyword>
<evidence type="ECO:0000313" key="4">
    <source>
        <dbReference type="Proteomes" id="UP000594638"/>
    </source>
</evidence>
<feature type="compositionally biased region" description="Basic and acidic residues" evidence="1">
    <location>
        <begin position="10"/>
        <end position="19"/>
    </location>
</feature>
<dbReference type="SUPFAM" id="SSF56112">
    <property type="entry name" value="Protein kinase-like (PK-like)"/>
    <property type="match status" value="1"/>
</dbReference>
<dbReference type="InterPro" id="IPR037045">
    <property type="entry name" value="S8pro/Inhibitor_I9_sf"/>
</dbReference>
<dbReference type="GO" id="GO:0006508">
    <property type="term" value="P:proteolysis"/>
    <property type="evidence" value="ECO:0007669"/>
    <property type="project" value="UniProtKB-KW"/>
</dbReference>
<feature type="region of interest" description="Disordered" evidence="1">
    <location>
        <begin position="1"/>
        <end position="23"/>
    </location>
</feature>
<keyword evidence="4" id="KW-1185">Reference proteome</keyword>
<proteinExistence type="predicted"/>
<dbReference type="Gene3D" id="3.30.70.80">
    <property type="entry name" value="Peptidase S8 propeptide/proteinase inhibitor I9"/>
    <property type="match status" value="1"/>
</dbReference>
<dbReference type="GO" id="GO:0005524">
    <property type="term" value="F:ATP binding"/>
    <property type="evidence" value="ECO:0007669"/>
    <property type="project" value="InterPro"/>
</dbReference>
<dbReference type="Pfam" id="PF00069">
    <property type="entry name" value="Pkinase"/>
    <property type="match status" value="1"/>
</dbReference>
<dbReference type="Gene3D" id="1.10.510.10">
    <property type="entry name" value="Transferase(Phosphotransferase) domain 1"/>
    <property type="match status" value="1"/>
</dbReference>
<dbReference type="PANTHER" id="PTHR48222">
    <property type="entry name" value="PROTEINASE INHIBITOR, PROPEPTIDE"/>
    <property type="match status" value="1"/>
</dbReference>
<dbReference type="OrthoDB" id="687377at2759"/>
<sequence length="167" mass="18072">MAADSSSSEAKVHIVYTERPEDEEPEAYHIKTLTSVLGSEDAAKEALVYSYKHAASGFSAKLTPDHVSQLLKQPGVLQVVPSQTLQLHSGPGKAQDCSEGALQRERGGKLMKTIAGLVEACHSPGVMHRDLKSENFLFDTPEEDSKLKATDFGLSVFFKPGMLLDSV</sequence>
<name>A0A8S0VFZ0_OLEEU</name>
<dbReference type="PROSITE" id="PS00108">
    <property type="entry name" value="PROTEIN_KINASE_ST"/>
    <property type="match status" value="1"/>
</dbReference>
<dbReference type="InterPro" id="IPR010259">
    <property type="entry name" value="S8pro/Inhibitor_I9"/>
</dbReference>
<dbReference type="AlphaFoldDB" id="A0A8S0VFZ0"/>
<organism evidence="3 4">
    <name type="scientific">Olea europaea subsp. europaea</name>
    <dbReference type="NCBI Taxonomy" id="158383"/>
    <lineage>
        <taxon>Eukaryota</taxon>
        <taxon>Viridiplantae</taxon>
        <taxon>Streptophyta</taxon>
        <taxon>Embryophyta</taxon>
        <taxon>Tracheophyta</taxon>
        <taxon>Spermatophyta</taxon>
        <taxon>Magnoliopsida</taxon>
        <taxon>eudicotyledons</taxon>
        <taxon>Gunneridae</taxon>
        <taxon>Pentapetalae</taxon>
        <taxon>asterids</taxon>
        <taxon>lamiids</taxon>
        <taxon>Lamiales</taxon>
        <taxon>Oleaceae</taxon>
        <taxon>Oleeae</taxon>
        <taxon>Olea</taxon>
    </lineage>
</organism>
<dbReference type="GO" id="GO:0008233">
    <property type="term" value="F:peptidase activity"/>
    <property type="evidence" value="ECO:0007669"/>
    <property type="project" value="UniProtKB-KW"/>
</dbReference>
<keyword evidence="3" id="KW-0378">Hydrolase</keyword>
<dbReference type="Proteomes" id="UP000594638">
    <property type="component" value="Unassembled WGS sequence"/>
</dbReference>
<dbReference type="GO" id="GO:0004672">
    <property type="term" value="F:protein kinase activity"/>
    <property type="evidence" value="ECO:0007669"/>
    <property type="project" value="InterPro"/>
</dbReference>
<gene>
    <name evidence="3" type="ORF">OLEA9_A029815</name>
</gene>
<evidence type="ECO:0000259" key="2">
    <source>
        <dbReference type="PROSITE" id="PS50011"/>
    </source>
</evidence>
<dbReference type="InterPro" id="IPR008271">
    <property type="entry name" value="Ser/Thr_kinase_AS"/>
</dbReference>
<dbReference type="Pfam" id="PF05922">
    <property type="entry name" value="Inhibitor_I9"/>
    <property type="match status" value="1"/>
</dbReference>
<comment type="caution">
    <text evidence="3">The sequence shown here is derived from an EMBL/GenBank/DDBJ whole genome shotgun (WGS) entry which is preliminary data.</text>
</comment>
<evidence type="ECO:0000256" key="1">
    <source>
        <dbReference type="SAM" id="MobiDB-lite"/>
    </source>
</evidence>
<dbReference type="Gramene" id="OE9A029815T1">
    <property type="protein sequence ID" value="OE9A029815C1"/>
    <property type="gene ID" value="OE9A029815"/>
</dbReference>
<dbReference type="InterPro" id="IPR000719">
    <property type="entry name" value="Prot_kinase_dom"/>
</dbReference>
<accession>A0A8S0VFZ0</accession>
<reference evidence="3 4" key="1">
    <citation type="submission" date="2019-12" db="EMBL/GenBank/DDBJ databases">
        <authorList>
            <person name="Alioto T."/>
            <person name="Alioto T."/>
            <person name="Gomez Garrido J."/>
        </authorList>
    </citation>
    <scope>NUCLEOTIDE SEQUENCE [LARGE SCALE GENOMIC DNA]</scope>
</reference>
<evidence type="ECO:0000313" key="3">
    <source>
        <dbReference type="EMBL" id="CAA3029942.1"/>
    </source>
</evidence>